<dbReference type="EMBL" id="GU474834">
    <property type="protein sequence ID" value="ADI16305.1"/>
    <property type="molecule type" value="Genomic_DNA"/>
</dbReference>
<organism evidence="1">
    <name type="scientific">uncultured bacterium HF0070_11A08</name>
    <dbReference type="NCBI Taxonomy" id="710812"/>
    <lineage>
        <taxon>Bacteria</taxon>
        <taxon>environmental samples</taxon>
    </lineage>
</organism>
<name>E0XPG4_9BACT</name>
<protein>
    <submittedName>
        <fullName evidence="1">Uncharacterized protein</fullName>
    </submittedName>
</protein>
<accession>E0XPG4</accession>
<dbReference type="AlphaFoldDB" id="E0XPG4"/>
<proteinExistence type="predicted"/>
<reference evidence="1" key="1">
    <citation type="journal article" date="2011" name="Environ. Microbiol.">
        <title>Time-series analyses of Monterey Bay coastal microbial picoplankton using a 'genome proxy' microarray.</title>
        <authorList>
            <person name="Rich V.I."/>
            <person name="Pham V.D."/>
            <person name="Eppley J."/>
            <person name="Shi Y."/>
            <person name="DeLong E.F."/>
        </authorList>
    </citation>
    <scope>NUCLEOTIDE SEQUENCE</scope>
</reference>
<sequence>MTETGKQGMKTIADLMDEVEAQSQTRPQEELLLECLIALLKQFPDYTPPRLRSDGGILIPLDAELQKSRERSKNAALAIKSMMDRDHRPKKSRTWVE</sequence>
<evidence type="ECO:0000313" key="1">
    <source>
        <dbReference type="EMBL" id="ADI16305.1"/>
    </source>
</evidence>